<dbReference type="EMBL" id="JBBUTF010000027">
    <property type="protein sequence ID" value="MEK8028621.1"/>
    <property type="molecule type" value="Genomic_DNA"/>
</dbReference>
<keyword evidence="2" id="KW-0001">2Fe-2S</keyword>
<dbReference type="InterPro" id="IPR050415">
    <property type="entry name" value="MRET"/>
</dbReference>
<evidence type="ECO:0000313" key="5">
    <source>
        <dbReference type="EMBL" id="MEK8028621.1"/>
    </source>
</evidence>
<dbReference type="Pfam" id="PF00111">
    <property type="entry name" value="Fer2"/>
    <property type="match status" value="1"/>
</dbReference>
<name>A0ABU9BFY8_9BURK</name>
<dbReference type="PROSITE" id="PS51085">
    <property type="entry name" value="2FE2S_FER_2"/>
    <property type="match status" value="1"/>
</dbReference>
<dbReference type="CDD" id="cd00207">
    <property type="entry name" value="fer2"/>
    <property type="match status" value="1"/>
</dbReference>
<evidence type="ECO:0000259" key="3">
    <source>
        <dbReference type="PROSITE" id="PS51085"/>
    </source>
</evidence>
<keyword evidence="2" id="KW-0408">Iron</keyword>
<dbReference type="Gene3D" id="3.10.20.30">
    <property type="match status" value="1"/>
</dbReference>
<evidence type="ECO:0000313" key="6">
    <source>
        <dbReference type="Proteomes" id="UP001368500"/>
    </source>
</evidence>
<dbReference type="RefSeq" id="WP_341376408.1">
    <property type="nucleotide sequence ID" value="NZ_JBBUTF010000027.1"/>
</dbReference>
<proteinExistence type="predicted"/>
<evidence type="ECO:0000256" key="1">
    <source>
        <dbReference type="ARBA" id="ARBA00001974"/>
    </source>
</evidence>
<dbReference type="InterPro" id="IPR039261">
    <property type="entry name" value="FNR_nucleotide-bd"/>
</dbReference>
<dbReference type="Pfam" id="PF00970">
    <property type="entry name" value="FAD_binding_6"/>
    <property type="match status" value="1"/>
</dbReference>
<dbReference type="InterPro" id="IPR012675">
    <property type="entry name" value="Beta-grasp_dom_sf"/>
</dbReference>
<dbReference type="PANTHER" id="PTHR47354:SF5">
    <property type="entry name" value="PROTEIN RFBI"/>
    <property type="match status" value="1"/>
</dbReference>
<dbReference type="PROSITE" id="PS51384">
    <property type="entry name" value="FAD_FR"/>
    <property type="match status" value="1"/>
</dbReference>
<dbReference type="SUPFAM" id="SSF54292">
    <property type="entry name" value="2Fe-2S ferredoxin-like"/>
    <property type="match status" value="1"/>
</dbReference>
<dbReference type="InterPro" id="IPR017927">
    <property type="entry name" value="FAD-bd_FR_type"/>
</dbReference>
<dbReference type="Gene3D" id="2.40.30.10">
    <property type="entry name" value="Translation factors"/>
    <property type="match status" value="1"/>
</dbReference>
<dbReference type="SUPFAM" id="SSF63380">
    <property type="entry name" value="Riboflavin synthase domain-like"/>
    <property type="match status" value="1"/>
</dbReference>
<protein>
    <submittedName>
        <fullName evidence="5">2Fe-2S iron-sulfur cluster binding domain-containing protein</fullName>
    </submittedName>
</protein>
<dbReference type="Gene3D" id="3.40.50.80">
    <property type="entry name" value="Nucleotide-binding domain of ferredoxin-NADP reductase (FNR) module"/>
    <property type="match status" value="1"/>
</dbReference>
<dbReference type="SUPFAM" id="SSF52343">
    <property type="entry name" value="Ferredoxin reductase-like, C-terminal NADP-linked domain"/>
    <property type="match status" value="1"/>
</dbReference>
<comment type="cofactor">
    <cofactor evidence="1">
        <name>FAD</name>
        <dbReference type="ChEBI" id="CHEBI:57692"/>
    </cofactor>
</comment>
<comment type="caution">
    <text evidence="5">The sequence shown here is derived from an EMBL/GenBank/DDBJ whole genome shotgun (WGS) entry which is preliminary data.</text>
</comment>
<keyword evidence="2" id="KW-0479">Metal-binding</keyword>
<dbReference type="Pfam" id="PF00175">
    <property type="entry name" value="NAD_binding_1"/>
    <property type="match status" value="1"/>
</dbReference>
<reference evidence="5 6" key="1">
    <citation type="submission" date="2024-04" db="EMBL/GenBank/DDBJ databases">
        <title>Novel species of the genus Ideonella isolated from streams.</title>
        <authorList>
            <person name="Lu H."/>
        </authorList>
    </citation>
    <scope>NUCLEOTIDE SEQUENCE [LARGE SCALE GENOMIC DNA]</scope>
    <source>
        <strain evidence="5 6">BYS139W</strain>
    </source>
</reference>
<dbReference type="PRINTS" id="PR00410">
    <property type="entry name" value="PHEHYDRXLASE"/>
</dbReference>
<dbReference type="InterPro" id="IPR001041">
    <property type="entry name" value="2Fe-2S_ferredoxin-type"/>
</dbReference>
<dbReference type="InterPro" id="IPR008333">
    <property type="entry name" value="Cbr1-like_FAD-bd_dom"/>
</dbReference>
<dbReference type="InterPro" id="IPR001433">
    <property type="entry name" value="OxRdtase_FAD/NAD-bd"/>
</dbReference>
<keyword evidence="2" id="KW-0411">Iron-sulfur</keyword>
<evidence type="ECO:0000259" key="4">
    <source>
        <dbReference type="PROSITE" id="PS51384"/>
    </source>
</evidence>
<organism evidence="5 6">
    <name type="scientific">Pseudaquabacterium rugosum</name>
    <dbReference type="NCBI Taxonomy" id="2984194"/>
    <lineage>
        <taxon>Bacteria</taxon>
        <taxon>Pseudomonadati</taxon>
        <taxon>Pseudomonadota</taxon>
        <taxon>Betaproteobacteria</taxon>
        <taxon>Burkholderiales</taxon>
        <taxon>Sphaerotilaceae</taxon>
        <taxon>Pseudaquabacterium</taxon>
    </lineage>
</organism>
<dbReference type="PANTHER" id="PTHR47354">
    <property type="entry name" value="NADH OXIDOREDUCTASE HCR"/>
    <property type="match status" value="1"/>
</dbReference>
<feature type="domain" description="FAD-binding FR-type" evidence="4">
    <location>
        <begin position="102"/>
        <end position="208"/>
    </location>
</feature>
<sequence>MAHTLRIEPLGQSLEVPEDQTVLEACLRAGLWLPHACCHGLCATCKVRVSDGEVDHGEASPFALMDFEREEGLTLACCARLQSDATIEAEIEDDPDAESIPVRDVDAVCSLSEAVTPTIRRIRLQLEQPLPFQAGQYVNLEVPDPAGGPPLRRAFSIANPPHEVTATREIELHVRRVPGGAATGWLHGQLRPGMGLRLAGPYGRFFVRGSAHGPAASGGVPLLFIAGGSGLASPRAMVLELLQRGCPQPITLVVGQRTREELYDDDLLRDLATRHPHFRYLPVLSHEPEGSGWDGARGWAHEAAVALHDGDFRGRKAYLCGPPAMVEAAIGALMQGRLFERDIHTEQFLSAADAQRVRSPVFRRV</sequence>
<keyword evidence="6" id="KW-1185">Reference proteome</keyword>
<feature type="domain" description="2Fe-2S ferredoxin-type" evidence="3">
    <location>
        <begin position="3"/>
        <end position="93"/>
    </location>
</feature>
<dbReference type="InterPro" id="IPR017938">
    <property type="entry name" value="Riboflavin_synthase-like_b-brl"/>
</dbReference>
<dbReference type="InterPro" id="IPR036010">
    <property type="entry name" value="2Fe-2S_ferredoxin-like_sf"/>
</dbReference>
<accession>A0ABU9BFY8</accession>
<dbReference type="Proteomes" id="UP001368500">
    <property type="component" value="Unassembled WGS sequence"/>
</dbReference>
<evidence type="ECO:0000256" key="2">
    <source>
        <dbReference type="ARBA" id="ARBA00022714"/>
    </source>
</evidence>
<gene>
    <name evidence="5" type="ORF">AACH11_21895</name>
</gene>